<dbReference type="InterPro" id="IPR003660">
    <property type="entry name" value="HAMP_dom"/>
</dbReference>
<dbReference type="Pfam" id="PF22673">
    <property type="entry name" value="MCP-like_PDC_1"/>
    <property type="match status" value="1"/>
</dbReference>
<dbReference type="CDD" id="cd12913">
    <property type="entry name" value="PDC1_MCP_like"/>
    <property type="match status" value="1"/>
</dbReference>
<dbReference type="PANTHER" id="PTHR32089:SF112">
    <property type="entry name" value="LYSOZYME-LIKE PROTEIN-RELATED"/>
    <property type="match status" value="1"/>
</dbReference>
<evidence type="ECO:0000259" key="7">
    <source>
        <dbReference type="PROSITE" id="PS50885"/>
    </source>
</evidence>
<keyword evidence="5" id="KW-1133">Transmembrane helix</keyword>
<dbReference type="Gene3D" id="6.10.340.10">
    <property type="match status" value="1"/>
</dbReference>
<dbReference type="InterPro" id="IPR004089">
    <property type="entry name" value="MCPsignal_dom"/>
</dbReference>
<keyword evidence="9" id="KW-1185">Reference proteome</keyword>
<evidence type="ECO:0000313" key="9">
    <source>
        <dbReference type="Proteomes" id="UP000515480"/>
    </source>
</evidence>
<sequence length="711" mass="78050">MQEQGQKRGRGIGFQLNAITLIGIVVMVTILVSFVGYRAYDELLEMGTVAQYNELGERSKAVISRYESVQQSGEDVRQRIYTYMQQHPPAARSREALNEMFADAAASNDNLSGIGVVFEPNAFDGQDAAHVGDPLSDESGRVMPYANREGNAVEFEGCTGYETETWYQKPKSTSKQVLSEAYYDEVNGKKALLVSIGMPLIVDGRFVGALSLDFDVTQLQEDLAKISTPDNIYLLMDNEGDLVAHGTSPESIMKNAFTIMQSPEEEKKEAFSEAPYSKSQVSPTTGKDSVYIFRSVHFAGVDTPWSIFSITDKDKFTGAARDMVIFSVVLAVICTVVLAIALAVFIQRRLIVPIGDVTDILTRFSDLDLDREKGKHAVIYLERSDEVGAMVRSLGRMANSLREIIGKINGASQSVAATSEELTATAQNTAHSAETVRKGIHDIAESARVQVADTQNAVDHTDEILQLLEDNRKVMTEMNEATENIHKRQTEGAEILADLMKKSAETADATQEVSRVVEETNQRADRIEEASAMIQSISEQTNLLALNAAIEAARAGEAGRGFAVVAEEIRKLAEQSRGFTDEINGIIGELKMKSQQAVDTMEVSKKLVEESNVNLERTQRRFDMIAEAVQGANSVVKKLNTSSEKLTEKNKAIADLSRKLMDMARENDATTDEAESSVDTQTQALADIAEASESLAQIATDLQNEISRFRV</sequence>
<evidence type="ECO:0000313" key="8">
    <source>
        <dbReference type="EMBL" id="QNH54476.1"/>
    </source>
</evidence>
<dbReference type="Pfam" id="PF00015">
    <property type="entry name" value="MCPsignal"/>
    <property type="match status" value="1"/>
</dbReference>
<keyword evidence="5" id="KW-0812">Transmembrane</keyword>
<evidence type="ECO:0000256" key="3">
    <source>
        <dbReference type="PROSITE-ProRule" id="PRU00284"/>
    </source>
</evidence>
<dbReference type="PROSITE" id="PS50885">
    <property type="entry name" value="HAMP"/>
    <property type="match status" value="1"/>
</dbReference>
<protein>
    <submittedName>
        <fullName evidence="8">Methyl-accepting chemotaxis protein</fullName>
    </submittedName>
</protein>
<keyword evidence="4" id="KW-0175">Coiled coil</keyword>
<evidence type="ECO:0000256" key="2">
    <source>
        <dbReference type="ARBA" id="ARBA00029447"/>
    </source>
</evidence>
<dbReference type="KEGG" id="stim:H1B31_00405"/>
<dbReference type="Proteomes" id="UP000515480">
    <property type="component" value="Chromosome"/>
</dbReference>
<evidence type="ECO:0000259" key="6">
    <source>
        <dbReference type="PROSITE" id="PS50111"/>
    </source>
</evidence>
<dbReference type="Gene3D" id="3.30.450.20">
    <property type="entry name" value="PAS domain"/>
    <property type="match status" value="2"/>
</dbReference>
<accession>A0A7G7VK33</accession>
<feature type="transmembrane region" description="Helical" evidence="5">
    <location>
        <begin position="323"/>
        <end position="346"/>
    </location>
</feature>
<dbReference type="GO" id="GO:0005886">
    <property type="term" value="C:plasma membrane"/>
    <property type="evidence" value="ECO:0007669"/>
    <property type="project" value="UniProtKB-SubCell"/>
</dbReference>
<name>A0A7G7VK33_9FIRM</name>
<dbReference type="GO" id="GO:0007165">
    <property type="term" value="P:signal transduction"/>
    <property type="evidence" value="ECO:0007669"/>
    <property type="project" value="UniProtKB-KW"/>
</dbReference>
<reference evidence="8 9" key="1">
    <citation type="submission" date="2020-07" db="EMBL/GenBank/DDBJ databases">
        <title>Complete genome and description of Selenomonas timonensis sp. nov., a new bacterium isolated from a gingivitis subject.</title>
        <authorList>
            <person name="Antezack A."/>
        </authorList>
    </citation>
    <scope>NUCLEOTIDE SEQUENCE [LARGE SCALE GENOMIC DNA]</scope>
    <source>
        <strain evidence="8 9">Marseille-Q3039</strain>
    </source>
</reference>
<feature type="domain" description="Methyl-accepting transducer" evidence="6">
    <location>
        <begin position="425"/>
        <end position="661"/>
    </location>
</feature>
<dbReference type="AlphaFoldDB" id="A0A7G7VK33"/>
<gene>
    <name evidence="8" type="ORF">H1B31_00405</name>
</gene>
<feature type="transmembrane region" description="Helical" evidence="5">
    <location>
        <begin position="12"/>
        <end position="37"/>
    </location>
</feature>
<dbReference type="SUPFAM" id="SSF58104">
    <property type="entry name" value="Methyl-accepting chemotaxis protein (MCP) signaling domain"/>
    <property type="match status" value="1"/>
</dbReference>
<dbReference type="Gene3D" id="1.10.287.950">
    <property type="entry name" value="Methyl-accepting chemotaxis protein"/>
    <property type="match status" value="1"/>
</dbReference>
<keyword evidence="5" id="KW-0472">Membrane</keyword>
<comment type="similarity">
    <text evidence="2">Belongs to the methyl-accepting chemotaxis (MCP) protein family.</text>
</comment>
<evidence type="ECO:0000256" key="1">
    <source>
        <dbReference type="ARBA" id="ARBA00023224"/>
    </source>
</evidence>
<proteinExistence type="inferred from homology"/>
<evidence type="ECO:0000256" key="4">
    <source>
        <dbReference type="SAM" id="Coils"/>
    </source>
</evidence>
<dbReference type="EMBL" id="CP060204">
    <property type="protein sequence ID" value="QNH54476.1"/>
    <property type="molecule type" value="Genomic_DNA"/>
</dbReference>
<keyword evidence="1 3" id="KW-0807">Transducer</keyword>
<dbReference type="SMART" id="SM00283">
    <property type="entry name" value="MA"/>
    <property type="match status" value="1"/>
</dbReference>
<evidence type="ECO:0000256" key="5">
    <source>
        <dbReference type="SAM" id="Phobius"/>
    </source>
</evidence>
<feature type="coiled-coil region" evidence="4">
    <location>
        <begin position="646"/>
        <end position="673"/>
    </location>
</feature>
<organism evidence="8 9">
    <name type="scientific">Selenomonas timonae</name>
    <dbReference type="NCBI Taxonomy" id="2754044"/>
    <lineage>
        <taxon>Bacteria</taxon>
        <taxon>Bacillati</taxon>
        <taxon>Bacillota</taxon>
        <taxon>Negativicutes</taxon>
        <taxon>Selenomonadales</taxon>
        <taxon>Selenomonadaceae</taxon>
        <taxon>Selenomonas</taxon>
    </lineage>
</organism>
<dbReference type="PROSITE" id="PS50111">
    <property type="entry name" value="CHEMOTAXIS_TRANSDUC_2"/>
    <property type="match status" value="1"/>
</dbReference>
<feature type="domain" description="HAMP" evidence="7">
    <location>
        <begin position="348"/>
        <end position="406"/>
    </location>
</feature>
<dbReference type="RefSeq" id="WP_185980450.1">
    <property type="nucleotide sequence ID" value="NZ_CP060204.1"/>
</dbReference>
<dbReference type="GO" id="GO:0006935">
    <property type="term" value="P:chemotaxis"/>
    <property type="evidence" value="ECO:0007669"/>
    <property type="project" value="UniProtKB-KW"/>
</dbReference>
<dbReference type="PANTHER" id="PTHR32089">
    <property type="entry name" value="METHYL-ACCEPTING CHEMOTAXIS PROTEIN MCPB"/>
    <property type="match status" value="1"/>
</dbReference>